<keyword evidence="2" id="KW-1185">Reference proteome</keyword>
<proteinExistence type="predicted"/>
<dbReference type="KEGG" id="ote:Oter_0649"/>
<dbReference type="HOGENOM" id="CLU_1609157_0_0_0"/>
<name>B1ZTJ4_OPITP</name>
<accession>B1ZTJ4</accession>
<protein>
    <submittedName>
        <fullName evidence="1">Uncharacterized protein</fullName>
    </submittedName>
</protein>
<organism evidence="1 2">
    <name type="scientific">Opitutus terrae (strain DSM 11246 / JCM 15787 / PB90-1)</name>
    <dbReference type="NCBI Taxonomy" id="452637"/>
    <lineage>
        <taxon>Bacteria</taxon>
        <taxon>Pseudomonadati</taxon>
        <taxon>Verrucomicrobiota</taxon>
        <taxon>Opitutia</taxon>
        <taxon>Opitutales</taxon>
        <taxon>Opitutaceae</taxon>
        <taxon>Opitutus</taxon>
    </lineage>
</organism>
<dbReference type="Proteomes" id="UP000007013">
    <property type="component" value="Chromosome"/>
</dbReference>
<sequence>MIASVLGGLVLVAVLTAFLFLGRSGANIQNYNDMEAQARRALEMFAEDTRQASAVTWTSADSVTLVVDTNTVTYAFSGGQLTRAVGGGTAKPIVTGITSFSFLAYTITGAQITDFSTAAALVTAAKDTKQIQISLATSRTSATVATATNTVLSARFILRNKLITT</sequence>
<evidence type="ECO:0000313" key="1">
    <source>
        <dbReference type="EMBL" id="ACB73939.1"/>
    </source>
</evidence>
<gene>
    <name evidence="1" type="ordered locus">Oter_0649</name>
</gene>
<dbReference type="AlphaFoldDB" id="B1ZTJ4"/>
<dbReference type="EMBL" id="CP001032">
    <property type="protein sequence ID" value="ACB73939.1"/>
    <property type="molecule type" value="Genomic_DNA"/>
</dbReference>
<reference evidence="1 2" key="1">
    <citation type="journal article" date="2011" name="J. Bacteriol.">
        <title>Genome sequence of the verrucomicrobium Opitutus terrae PB90-1, an abundant inhabitant of rice paddy soil ecosystems.</title>
        <authorList>
            <person name="van Passel M.W."/>
            <person name="Kant R."/>
            <person name="Palva A."/>
            <person name="Copeland A."/>
            <person name="Lucas S."/>
            <person name="Lapidus A."/>
            <person name="Glavina del Rio T."/>
            <person name="Pitluck S."/>
            <person name="Goltsman E."/>
            <person name="Clum A."/>
            <person name="Sun H."/>
            <person name="Schmutz J."/>
            <person name="Larimer F.W."/>
            <person name="Land M.L."/>
            <person name="Hauser L."/>
            <person name="Kyrpides N."/>
            <person name="Mikhailova N."/>
            <person name="Richardson P.P."/>
            <person name="Janssen P.H."/>
            <person name="de Vos W.M."/>
            <person name="Smidt H."/>
        </authorList>
    </citation>
    <scope>NUCLEOTIDE SEQUENCE [LARGE SCALE GENOMIC DNA]</scope>
    <source>
        <strain evidence="2">DSM 11246 / JCM 15787 / PB90-1</strain>
    </source>
</reference>
<evidence type="ECO:0000313" key="2">
    <source>
        <dbReference type="Proteomes" id="UP000007013"/>
    </source>
</evidence>
<dbReference type="eggNOG" id="ENOG502ZWTR">
    <property type="taxonomic scope" value="Bacteria"/>
</dbReference>
<dbReference type="STRING" id="452637.Oter_0649"/>